<dbReference type="InterPro" id="IPR046346">
    <property type="entry name" value="Aminoacid_DH-like_N_sf"/>
</dbReference>
<dbReference type="InterPro" id="IPR037062">
    <property type="entry name" value="Malic_N_dom_sf"/>
</dbReference>
<dbReference type="GO" id="GO:0016616">
    <property type="term" value="F:oxidoreductase activity, acting on the CH-OH group of donors, NAD or NADP as acceptor"/>
    <property type="evidence" value="ECO:0007669"/>
    <property type="project" value="InterPro"/>
</dbReference>
<accession>Q49980</accession>
<reference evidence="1" key="2">
    <citation type="submission" date="1995-05" db="EMBL/GenBank/DDBJ databases">
        <authorList>
            <person name="Smith D.R."/>
        </authorList>
    </citation>
    <scope>NUCLEOTIDE SEQUENCE</scope>
</reference>
<dbReference type="EMBL" id="CP029543">
    <property type="protein sequence ID" value="AWV47761.1"/>
    <property type="molecule type" value="Genomic_DNA"/>
</dbReference>
<organism evidence="1">
    <name type="scientific">Mycobacterium leprae</name>
    <dbReference type="NCBI Taxonomy" id="1769"/>
    <lineage>
        <taxon>Bacteria</taxon>
        <taxon>Bacillati</taxon>
        <taxon>Actinomycetota</taxon>
        <taxon>Actinomycetes</taxon>
        <taxon>Mycobacteriales</taxon>
        <taxon>Mycobacteriaceae</taxon>
        <taxon>Mycobacterium</taxon>
    </lineage>
</organism>
<reference evidence="1" key="1">
    <citation type="submission" date="1994-09" db="EMBL/GenBank/DDBJ databases">
        <authorList>
            <person name="Robison K"/>
        </authorList>
    </citation>
    <scope>NUCLEOTIDE SEQUENCE</scope>
</reference>
<dbReference type="AlphaFoldDB" id="Q49980"/>
<gene>
    <name evidence="2" type="ORF">DIJ64_05805</name>
</gene>
<dbReference type="Gene3D" id="3.40.50.10380">
    <property type="entry name" value="Malic enzyme, N-terminal domain"/>
    <property type="match status" value="1"/>
</dbReference>
<dbReference type="PIR" id="T45207">
    <property type="entry name" value="T45207"/>
</dbReference>
<dbReference type="EMBL" id="U15180">
    <property type="protein sequence ID" value="AAA62882.1"/>
    <property type="molecule type" value="Genomic_DNA"/>
</dbReference>
<dbReference type="Proteomes" id="UP000249682">
    <property type="component" value="Chromosome"/>
</dbReference>
<evidence type="ECO:0000313" key="3">
    <source>
        <dbReference type="Proteomes" id="UP000249682"/>
    </source>
</evidence>
<evidence type="ECO:0000313" key="1">
    <source>
        <dbReference type="EMBL" id="AAA62882.1"/>
    </source>
</evidence>
<sequence length="91" mass="10511">MLKIDQPLQIVIDDDIFRAHVGEKFSVALKTPLDAQRAFSVPYTPGVAQVSHAIAANRALAVCYTWVNRFRRKRWKRCNRVRVISDPRRCC</sequence>
<dbReference type="SUPFAM" id="SSF53223">
    <property type="entry name" value="Aminoacid dehydrogenase-like, N-terminal domain"/>
    <property type="match status" value="1"/>
</dbReference>
<protein>
    <submittedName>
        <fullName evidence="1">U1756w</fullName>
    </submittedName>
</protein>
<evidence type="ECO:0000313" key="2">
    <source>
        <dbReference type="EMBL" id="AWV47761.1"/>
    </source>
</evidence>
<reference evidence="2 3" key="3">
    <citation type="submission" date="2018-05" db="EMBL/GenBank/DDBJ databases">
        <title>Evolution of small genomes with special reference to Mycobacterium leprae.</title>
        <authorList>
            <person name="Mohanty P.S."/>
            <person name="Bansal A.K."/>
            <person name="Gupta U.D."/>
            <person name="Naaz F."/>
            <person name="Dwivedi V.D."/>
            <person name="Singh H."/>
            <person name="Gupta G."/>
            <person name="Sharma S."/>
            <person name="Arora M."/>
        </authorList>
    </citation>
    <scope>NUCLEOTIDE SEQUENCE [LARGE SCALE GENOMIC DNA]</scope>
    <source>
        <strain evidence="2 3">MRHRU-235-G</strain>
    </source>
</reference>
<name>Q49980_MYCLR</name>
<proteinExistence type="predicted"/>
<dbReference type="GO" id="GO:0004470">
    <property type="term" value="F:malic enzyme activity"/>
    <property type="evidence" value="ECO:0007669"/>
    <property type="project" value="InterPro"/>
</dbReference>